<dbReference type="InterPro" id="IPR037185">
    <property type="entry name" value="EmrE-like"/>
</dbReference>
<comment type="subcellular location">
    <subcellularLocation>
        <location evidence="1">Membrane</location>
        <topology evidence="1">Multi-pass membrane protein</topology>
    </subcellularLocation>
</comment>
<dbReference type="PANTHER" id="PTHR32322:SF9">
    <property type="entry name" value="AMINO-ACID METABOLITE EFFLUX PUMP-RELATED"/>
    <property type="match status" value="1"/>
</dbReference>
<evidence type="ECO:0000256" key="3">
    <source>
        <dbReference type="ARBA" id="ARBA00022989"/>
    </source>
</evidence>
<feature type="transmembrane region" description="Helical" evidence="5">
    <location>
        <begin position="115"/>
        <end position="134"/>
    </location>
</feature>
<name>A0A892I7J3_9BURK</name>
<accession>A0A892I7J3</accession>
<dbReference type="Pfam" id="PF00892">
    <property type="entry name" value="EamA"/>
    <property type="match status" value="2"/>
</dbReference>
<feature type="domain" description="EamA" evidence="6">
    <location>
        <begin position="141"/>
        <end position="278"/>
    </location>
</feature>
<keyword evidence="2 5" id="KW-0812">Transmembrane</keyword>
<reference evidence="7 8" key="1">
    <citation type="submission" date="2021-02" db="EMBL/GenBank/DDBJ databases">
        <title>FDA dAtabase for Regulatory Grade micrObial Sequences (FDA-ARGOS): Supporting development and validation of Infectious Disease Dx tests.</title>
        <authorList>
            <person name="Minogue T."/>
            <person name="Wolcott M."/>
            <person name="Wasieloski L."/>
            <person name="Aguilar W."/>
            <person name="Moore D."/>
            <person name="Jaissle J."/>
            <person name="Tallon L."/>
            <person name="Sadzewicz L."/>
            <person name="Zhao X."/>
            <person name="Boylan J."/>
            <person name="Ott S."/>
            <person name="Bowen H."/>
            <person name="Vavikolanu K."/>
            <person name="Mehta A."/>
            <person name="Aluvathingal J."/>
            <person name="Nadendla S."/>
            <person name="Yan Y."/>
            <person name="Sichtig H."/>
        </authorList>
    </citation>
    <scope>NUCLEOTIDE SEQUENCE [LARGE SCALE GENOMIC DNA]</scope>
    <source>
        <strain evidence="7 8">FDAARGOS_1272</strain>
    </source>
</reference>
<keyword evidence="3 5" id="KW-1133">Transmembrane helix</keyword>
<protein>
    <submittedName>
        <fullName evidence="7">EamA family transporter</fullName>
    </submittedName>
</protein>
<feature type="transmembrane region" description="Helical" evidence="5">
    <location>
        <begin position="238"/>
        <end position="258"/>
    </location>
</feature>
<evidence type="ECO:0000256" key="4">
    <source>
        <dbReference type="ARBA" id="ARBA00023136"/>
    </source>
</evidence>
<dbReference type="SUPFAM" id="SSF103481">
    <property type="entry name" value="Multidrug resistance efflux transporter EmrE"/>
    <property type="match status" value="2"/>
</dbReference>
<feature type="domain" description="EamA" evidence="6">
    <location>
        <begin position="6"/>
        <end position="131"/>
    </location>
</feature>
<dbReference type="InterPro" id="IPR000620">
    <property type="entry name" value="EamA_dom"/>
</dbReference>
<organism evidence="7 8">
    <name type="scientific">Burkholderia dolosa</name>
    <dbReference type="NCBI Taxonomy" id="152500"/>
    <lineage>
        <taxon>Bacteria</taxon>
        <taxon>Pseudomonadati</taxon>
        <taxon>Pseudomonadota</taxon>
        <taxon>Betaproteobacteria</taxon>
        <taxon>Burkholderiales</taxon>
        <taxon>Burkholderiaceae</taxon>
        <taxon>Burkholderia</taxon>
        <taxon>Burkholderia cepacia complex</taxon>
    </lineage>
</organism>
<dbReference type="PANTHER" id="PTHR32322">
    <property type="entry name" value="INNER MEMBRANE TRANSPORTER"/>
    <property type="match status" value="1"/>
</dbReference>
<feature type="transmembrane region" description="Helical" evidence="5">
    <location>
        <begin position="7"/>
        <end position="27"/>
    </location>
</feature>
<evidence type="ECO:0000256" key="1">
    <source>
        <dbReference type="ARBA" id="ARBA00004141"/>
    </source>
</evidence>
<feature type="transmembrane region" description="Helical" evidence="5">
    <location>
        <begin position="140"/>
        <end position="160"/>
    </location>
</feature>
<evidence type="ECO:0000256" key="2">
    <source>
        <dbReference type="ARBA" id="ARBA00022692"/>
    </source>
</evidence>
<proteinExistence type="predicted"/>
<feature type="transmembrane region" description="Helical" evidence="5">
    <location>
        <begin position="207"/>
        <end position="226"/>
    </location>
</feature>
<dbReference type="GO" id="GO:0016020">
    <property type="term" value="C:membrane"/>
    <property type="evidence" value="ECO:0007669"/>
    <property type="project" value="UniProtKB-SubCell"/>
</dbReference>
<feature type="transmembrane region" description="Helical" evidence="5">
    <location>
        <begin position="33"/>
        <end position="51"/>
    </location>
</feature>
<keyword evidence="4 5" id="KW-0472">Membrane</keyword>
<evidence type="ECO:0000259" key="6">
    <source>
        <dbReference type="Pfam" id="PF00892"/>
    </source>
</evidence>
<feature type="transmembrane region" description="Helical" evidence="5">
    <location>
        <begin position="270"/>
        <end position="290"/>
    </location>
</feature>
<gene>
    <name evidence="7" type="ORF">I6K02_26225</name>
</gene>
<dbReference type="RefSeq" id="WP_035975826.1">
    <property type="nucleotide sequence ID" value="NZ_CP033839.1"/>
</dbReference>
<dbReference type="InterPro" id="IPR050638">
    <property type="entry name" value="AA-Vitamin_Transporters"/>
</dbReference>
<sequence>MKLRDILLAVFITAIWGLNFSVIKLGLQSVDPFILAGIRFTLSAFPAVLLIRRPNVGLRYLAAYGLLFGIGLWGIVNLGIQAGLSAGIASLVLQFSAFFTILLGAAVFKESVTRYQIAGIAVALVGLACIITITDGTATPLGVALVIVGAIAWSTANIVIKKSGTKDVLAFLVWSSLFAPIPLFVIAFLQHGAAGYAATFAHIDGKAVFSILFQAYPTTLFGYWIWNVLLKKYPVSTVAPLSLLVPIFGMLGSVAIFGEHVGRPKILATLFIVLGLAIGLYGKHLGLLFAKRARA</sequence>
<feature type="transmembrane region" description="Helical" evidence="5">
    <location>
        <begin position="86"/>
        <end position="108"/>
    </location>
</feature>
<evidence type="ECO:0000256" key="5">
    <source>
        <dbReference type="SAM" id="Phobius"/>
    </source>
</evidence>
<dbReference type="EMBL" id="CP069484">
    <property type="protein sequence ID" value="QRO81263.1"/>
    <property type="molecule type" value="Genomic_DNA"/>
</dbReference>
<evidence type="ECO:0000313" key="7">
    <source>
        <dbReference type="EMBL" id="QRO81263.1"/>
    </source>
</evidence>
<feature type="transmembrane region" description="Helical" evidence="5">
    <location>
        <begin position="58"/>
        <end position="80"/>
    </location>
</feature>
<dbReference type="Proteomes" id="UP000625568">
    <property type="component" value="Chromosome 3"/>
</dbReference>
<evidence type="ECO:0000313" key="8">
    <source>
        <dbReference type="Proteomes" id="UP000625568"/>
    </source>
</evidence>
<feature type="transmembrane region" description="Helical" evidence="5">
    <location>
        <begin position="167"/>
        <end position="187"/>
    </location>
</feature>
<dbReference type="AlphaFoldDB" id="A0A892I7J3"/>
<keyword evidence="8" id="KW-1185">Reference proteome</keyword>